<evidence type="ECO:0000256" key="4">
    <source>
        <dbReference type="ARBA" id="ARBA00022553"/>
    </source>
</evidence>
<dbReference type="InterPro" id="IPR005057">
    <property type="entry name" value="Poxvirus_E8"/>
</dbReference>
<evidence type="ECO:0000256" key="6">
    <source>
        <dbReference type="ARBA" id="ARBA00022844"/>
    </source>
</evidence>
<keyword evidence="5 14" id="KW-0812">Transmembrane</keyword>
<evidence type="ECO:0000256" key="2">
    <source>
        <dbReference type="ARBA" id="ARBA00004192"/>
    </source>
</evidence>
<dbReference type="OrthoDB" id="11035at10239"/>
<evidence type="ECO:0000256" key="9">
    <source>
        <dbReference type="ARBA" id="ARBA00023136"/>
    </source>
</evidence>
<keyword evidence="4" id="KW-0597">Phosphoprotein</keyword>
<evidence type="ECO:0000256" key="13">
    <source>
        <dbReference type="ARBA" id="ARBA00034818"/>
    </source>
</evidence>
<dbReference type="GO" id="GO:0044423">
    <property type="term" value="C:virion component"/>
    <property type="evidence" value="ECO:0007669"/>
    <property type="project" value="UniProtKB-KW"/>
</dbReference>
<proteinExistence type="inferred from homology"/>
<dbReference type="KEGG" id="vg:36841027"/>
<evidence type="ECO:0000256" key="8">
    <source>
        <dbReference type="ARBA" id="ARBA00022989"/>
    </source>
</evidence>
<dbReference type="GO" id="GO:0044167">
    <property type="term" value="C:host cell endoplasmic reticulum membrane"/>
    <property type="evidence" value="ECO:0007669"/>
    <property type="project" value="UniProtKB-SubCell"/>
</dbReference>
<organism evidence="15">
    <name type="scientific">Sea otter poxvirus</name>
    <dbReference type="NCBI Taxonomy" id="1416741"/>
    <lineage>
        <taxon>Viruses</taxon>
        <taxon>Varidnaviria</taxon>
        <taxon>Bamfordvirae</taxon>
        <taxon>Nucleocytoviricota</taxon>
        <taxon>Pokkesviricetes</taxon>
        <taxon>Chitovirales</taxon>
        <taxon>Poxviridae</taxon>
        <taxon>Chordopoxvirinae</taxon>
        <taxon>Mustelpoxvirus</taxon>
        <taxon>Mustelpoxvirus seaotterpox</taxon>
        <taxon>Sea otterpox virus</taxon>
    </lineage>
</organism>
<dbReference type="Pfam" id="PF03394">
    <property type="entry name" value="Pox_E8"/>
    <property type="match status" value="1"/>
</dbReference>
<evidence type="ECO:0000313" key="16">
    <source>
        <dbReference type="Proteomes" id="UP000249273"/>
    </source>
</evidence>
<dbReference type="EMBL" id="MH427217">
    <property type="protein sequence ID" value="AWU47075.1"/>
    <property type="molecule type" value="Genomic_DNA"/>
</dbReference>
<evidence type="ECO:0000256" key="5">
    <source>
        <dbReference type="ARBA" id="ARBA00022692"/>
    </source>
</evidence>
<dbReference type="Proteomes" id="UP000249273">
    <property type="component" value="Segment"/>
</dbReference>
<accession>A0A2U9QHK3</accession>
<evidence type="ECO:0000313" key="15">
    <source>
        <dbReference type="EMBL" id="AWU47075.1"/>
    </source>
</evidence>
<reference evidence="15" key="1">
    <citation type="submission" date="2018-05" db="EMBL/GenBank/DDBJ databases">
        <title>Complete Genome Sequence of a Novel Sea Otter Poxvirus.</title>
        <authorList>
            <person name="Jacob J.M."/>
            <person name="Subramaniam K."/>
            <person name="Tu S.-L."/>
            <person name="Nielsen O."/>
            <person name="Tuomi P.A."/>
            <person name="Upton C."/>
            <person name="Waltzek T.B."/>
        </authorList>
    </citation>
    <scope>NUCLEOTIDE SEQUENCE [LARGE SCALE GENOMIC DNA]</scope>
    <source>
        <strain evidence="15">ELK</strain>
    </source>
</reference>
<dbReference type="GeneID" id="36841027"/>
<evidence type="ECO:0000256" key="10">
    <source>
        <dbReference type="ARBA" id="ARBA00023184"/>
    </source>
</evidence>
<keyword evidence="10" id="KW-1038">Host endoplasmic reticulum</keyword>
<feature type="transmembrane region" description="Helical" evidence="14">
    <location>
        <begin position="121"/>
        <end position="139"/>
    </location>
</feature>
<keyword evidence="9 14" id="KW-0472">Membrane</keyword>
<evidence type="ECO:0000256" key="11">
    <source>
        <dbReference type="ARBA" id="ARBA00023200"/>
    </source>
</evidence>
<keyword evidence="16" id="KW-1185">Reference proteome</keyword>
<evidence type="ECO:0000256" key="1">
    <source>
        <dbReference type="ARBA" id="ARBA00004153"/>
    </source>
</evidence>
<evidence type="ECO:0000256" key="7">
    <source>
        <dbReference type="ARBA" id="ARBA00022870"/>
    </source>
</evidence>
<gene>
    <name evidence="15" type="primary">SOPV-ELK-030</name>
</gene>
<name>A0A2U9QHK3_9POXV</name>
<evidence type="ECO:0000256" key="12">
    <source>
        <dbReference type="ARBA" id="ARBA00034768"/>
    </source>
</evidence>
<sequence length="268" mass="31516">MSGRTWDVHESAQRRNNDQQTFFTRRLSPLMKHTYLFHNYAYGWIPETALWSSRFADFSLLDYYPISLEFIKKLEFMLSLYKGPVLEYESKLNTEFIDRGSFSGRYTDFLRRFAILPTNEFISFLLLTSIPIFNLLFWFKNTQFDIKKHTLFSEVYTTNDRHIELARYFRRSGDYKPIFSRLDQQTIYVNPVSNISTISTPGQLGNLPPSDYETLSNLSAILYFTNYDPVLMFLVFYIPGLSITTQITPAVKYLMTKLSLTTDNIILV</sequence>
<comment type="similarity">
    <text evidence="12">Belongs to the orthopoxvirus OPG070 family.</text>
</comment>
<comment type="subcellular location">
    <subcellularLocation>
        <location evidence="2">Host cytoplasm</location>
    </subcellularLocation>
    <subcellularLocation>
        <location evidence="1">Host endoplasmic reticulum membrane</location>
        <topology evidence="1">Multi-pass membrane protein</topology>
    </subcellularLocation>
    <subcellularLocation>
        <location evidence="3">Virion</location>
    </subcellularLocation>
</comment>
<keyword evidence="7" id="KW-1043">Host membrane</keyword>
<keyword evidence="8 14" id="KW-1133">Transmembrane helix</keyword>
<dbReference type="PIRSF" id="PIRSF015690">
    <property type="entry name" value="VAC_E8R"/>
    <property type="match status" value="1"/>
</dbReference>
<keyword evidence="11" id="KW-1035">Host cytoplasm</keyword>
<evidence type="ECO:0000256" key="14">
    <source>
        <dbReference type="SAM" id="Phobius"/>
    </source>
</evidence>
<keyword evidence="6" id="KW-0946">Virion</keyword>
<protein>
    <recommendedName>
        <fullName evidence="13">Protein OPG070</fullName>
    </recommendedName>
</protein>
<dbReference type="RefSeq" id="YP_009480568.1">
    <property type="nucleotide sequence ID" value="NC_037656.1"/>
</dbReference>
<evidence type="ECO:0000256" key="3">
    <source>
        <dbReference type="ARBA" id="ARBA00004328"/>
    </source>
</evidence>